<evidence type="ECO:0000256" key="3">
    <source>
        <dbReference type="ARBA" id="ARBA00022801"/>
    </source>
</evidence>
<protein>
    <submittedName>
        <fullName evidence="7">Family 16 glycosylhydrolase</fullName>
    </submittedName>
</protein>
<dbReference type="InterPro" id="IPR016287">
    <property type="entry name" value="Beta_agarase"/>
</dbReference>
<dbReference type="Proteomes" id="UP001597201">
    <property type="component" value="Unassembled WGS sequence"/>
</dbReference>
<comment type="caution">
    <text evidence="7">The sequence shown here is derived from an EMBL/GenBank/DDBJ whole genome shotgun (WGS) entry which is preliminary data.</text>
</comment>
<evidence type="ECO:0000313" key="7">
    <source>
        <dbReference type="EMBL" id="MFD1315186.1"/>
    </source>
</evidence>
<keyword evidence="3" id="KW-0378">Hydrolase</keyword>
<evidence type="ECO:0000256" key="2">
    <source>
        <dbReference type="ARBA" id="ARBA00022729"/>
    </source>
</evidence>
<dbReference type="CDD" id="cd02178">
    <property type="entry name" value="GH16_beta_agarase"/>
    <property type="match status" value="1"/>
</dbReference>
<reference evidence="8" key="1">
    <citation type="journal article" date="2019" name="Int. J. Syst. Evol. Microbiol.">
        <title>The Global Catalogue of Microorganisms (GCM) 10K type strain sequencing project: providing services to taxonomists for standard genome sequencing and annotation.</title>
        <authorList>
            <consortium name="The Broad Institute Genomics Platform"/>
            <consortium name="The Broad Institute Genome Sequencing Center for Infectious Disease"/>
            <person name="Wu L."/>
            <person name="Ma J."/>
        </authorList>
    </citation>
    <scope>NUCLEOTIDE SEQUENCE [LARGE SCALE GENOMIC DNA]</scope>
    <source>
        <strain evidence="8">CCUG 61485</strain>
    </source>
</reference>
<proteinExistence type="inferred from homology"/>
<evidence type="ECO:0000313" key="8">
    <source>
        <dbReference type="Proteomes" id="UP001597201"/>
    </source>
</evidence>
<dbReference type="PROSITE" id="PS51762">
    <property type="entry name" value="GH16_2"/>
    <property type="match status" value="1"/>
</dbReference>
<organism evidence="7 8">
    <name type="scientific">Namhaeicola litoreus</name>
    <dbReference type="NCBI Taxonomy" id="1052145"/>
    <lineage>
        <taxon>Bacteria</taxon>
        <taxon>Pseudomonadati</taxon>
        <taxon>Bacteroidota</taxon>
        <taxon>Flavobacteriia</taxon>
        <taxon>Flavobacteriales</taxon>
        <taxon>Flavobacteriaceae</taxon>
        <taxon>Namhaeicola</taxon>
    </lineage>
</organism>
<dbReference type="RefSeq" id="WP_377177108.1">
    <property type="nucleotide sequence ID" value="NZ_JBHTMY010000002.1"/>
</dbReference>
<gene>
    <name evidence="7" type="ORF">ACFQ39_06115</name>
</gene>
<keyword evidence="2 5" id="KW-0732">Signal</keyword>
<dbReference type="PIRSF" id="PIRSF001097">
    <property type="entry name" value="Agarase"/>
    <property type="match status" value="1"/>
</dbReference>
<dbReference type="Gene3D" id="2.60.120.200">
    <property type="match status" value="1"/>
</dbReference>
<evidence type="ECO:0000256" key="4">
    <source>
        <dbReference type="ARBA" id="ARBA00023295"/>
    </source>
</evidence>
<comment type="similarity">
    <text evidence="1">Belongs to the glycosyl hydrolase 16 family.</text>
</comment>
<name>A0ABW3Y040_9FLAO</name>
<feature type="domain" description="GH16" evidence="6">
    <location>
        <begin position="40"/>
        <end position="315"/>
    </location>
</feature>
<dbReference type="InterPro" id="IPR000757">
    <property type="entry name" value="Beta-glucanase-like"/>
</dbReference>
<dbReference type="InterPro" id="IPR013320">
    <property type="entry name" value="ConA-like_dom_sf"/>
</dbReference>
<evidence type="ECO:0000256" key="1">
    <source>
        <dbReference type="ARBA" id="ARBA00006865"/>
    </source>
</evidence>
<dbReference type="Pfam" id="PF00722">
    <property type="entry name" value="Glyco_hydro_16"/>
    <property type="match status" value="1"/>
</dbReference>
<keyword evidence="8" id="KW-1185">Reference proteome</keyword>
<feature type="signal peptide" evidence="5">
    <location>
        <begin position="1"/>
        <end position="17"/>
    </location>
</feature>
<evidence type="ECO:0000259" key="6">
    <source>
        <dbReference type="PROSITE" id="PS51762"/>
    </source>
</evidence>
<dbReference type="SUPFAM" id="SSF49899">
    <property type="entry name" value="Concanavalin A-like lectins/glucanases"/>
    <property type="match status" value="1"/>
</dbReference>
<sequence length="315" mass="36089">MKIIKILFSLFLTTMMACSSSGSDVEDAISDNNDNNPLEETWITIPVPANSGPGKKWEFQKNISDNFEYDSPANNKGATFLDKWDDWYHNAWTGPEPTIFSREHSFVTNNELNITAGRPIGTNNTNTGIVTSTNRVIYPVYIEARVKIMNSTLANAVWLLSPDDTQEIDIVEAYGGDRFTNPWFGPKRVHLSHHVFIRQPFQDWQPNDEGSFYTDGQTVWRNDFHRYGVYWKDPWNLEYYIDGKLVRTRSGVAQIDPQDFTNGTGLSKEMDIIISAEDQTWRANQGLSPTNVEIENTANNTFKIDWIRVFKPIDN</sequence>
<dbReference type="EMBL" id="JBHTMY010000002">
    <property type="protein sequence ID" value="MFD1315186.1"/>
    <property type="molecule type" value="Genomic_DNA"/>
</dbReference>
<accession>A0ABW3Y040</accession>
<dbReference type="PROSITE" id="PS51257">
    <property type="entry name" value="PROKAR_LIPOPROTEIN"/>
    <property type="match status" value="1"/>
</dbReference>
<keyword evidence="4" id="KW-0326">Glycosidase</keyword>
<evidence type="ECO:0000256" key="5">
    <source>
        <dbReference type="SAM" id="SignalP"/>
    </source>
</evidence>
<feature type="chain" id="PRO_5046282342" evidence="5">
    <location>
        <begin position="18"/>
        <end position="315"/>
    </location>
</feature>